<sequence>MSDILGERDPNIPQTPTRVAEPSREEQLPKRFYKEVSLDEAQGAFTILLDGRSVKTPGRNTLEFTHQGLAQAVADEWAAQGERIDPMKMPLTRLVNTALDGVARDMQAVKEDIVRYSGTDLICYRAEGPQGLIDAQREHWDPLLDFAQETFGCHFHLAEGVMHVAQPPESIAAFSAHVGQIDEPLVLAATHVVTTLTGSATIGMAVFKGALDADAAWKAAHVDEDWNISQWGEDAEAQAVRARKFEELRAAVSIIDALTR</sequence>
<keyword evidence="3" id="KW-0143">Chaperone</keyword>
<evidence type="ECO:0000256" key="3">
    <source>
        <dbReference type="ARBA" id="ARBA00023186"/>
    </source>
</evidence>
<dbReference type="InterPro" id="IPR023335">
    <property type="entry name" value="ATP12_ortho_dom_sf"/>
</dbReference>
<name>A0ABW3FP04_9HYPH</name>
<evidence type="ECO:0000313" key="5">
    <source>
        <dbReference type="EMBL" id="MFD0917877.1"/>
    </source>
</evidence>
<keyword evidence="2" id="KW-0809">Transit peptide</keyword>
<proteinExistence type="inferred from homology"/>
<dbReference type="Pfam" id="PF07542">
    <property type="entry name" value="ATP12"/>
    <property type="match status" value="1"/>
</dbReference>
<organism evidence="5 6">
    <name type="scientific">Pseudahrensia aquimaris</name>
    <dbReference type="NCBI Taxonomy" id="744461"/>
    <lineage>
        <taxon>Bacteria</taxon>
        <taxon>Pseudomonadati</taxon>
        <taxon>Pseudomonadota</taxon>
        <taxon>Alphaproteobacteria</taxon>
        <taxon>Hyphomicrobiales</taxon>
        <taxon>Ahrensiaceae</taxon>
        <taxon>Pseudahrensia</taxon>
    </lineage>
</organism>
<dbReference type="InterPro" id="IPR011419">
    <property type="entry name" value="ATP12_ATP_synth-F1-assembly"/>
</dbReference>
<dbReference type="PANTHER" id="PTHR21013:SF10">
    <property type="entry name" value="ATP SYNTHASE MITOCHONDRIAL F1 COMPLEX ASSEMBLY FACTOR 2"/>
    <property type="match status" value="1"/>
</dbReference>
<comment type="similarity">
    <text evidence="1">Belongs to the ATP12 family.</text>
</comment>
<protein>
    <submittedName>
        <fullName evidence="5">ATP12 family chaperone protein</fullName>
    </submittedName>
</protein>
<evidence type="ECO:0000256" key="1">
    <source>
        <dbReference type="ARBA" id="ARBA00008231"/>
    </source>
</evidence>
<evidence type="ECO:0000313" key="6">
    <source>
        <dbReference type="Proteomes" id="UP001597101"/>
    </source>
</evidence>
<feature type="region of interest" description="Disordered" evidence="4">
    <location>
        <begin position="1"/>
        <end position="27"/>
    </location>
</feature>
<dbReference type="Proteomes" id="UP001597101">
    <property type="component" value="Unassembled WGS sequence"/>
</dbReference>
<gene>
    <name evidence="5" type="ORF">ACFQ14_15840</name>
</gene>
<dbReference type="PANTHER" id="PTHR21013">
    <property type="entry name" value="ATP SYNTHASE MITOCHONDRIAL F1 COMPLEX ASSEMBLY FACTOR 2/ATP12 PROTEIN, MITOCHONDRIAL PRECURSOR"/>
    <property type="match status" value="1"/>
</dbReference>
<dbReference type="Gene3D" id="1.10.3580.10">
    <property type="entry name" value="ATP12 ATPase"/>
    <property type="match status" value="1"/>
</dbReference>
<dbReference type="Gene3D" id="3.30.2180.10">
    <property type="entry name" value="ATP12-like"/>
    <property type="match status" value="1"/>
</dbReference>
<evidence type="ECO:0000256" key="2">
    <source>
        <dbReference type="ARBA" id="ARBA00022946"/>
    </source>
</evidence>
<feature type="compositionally biased region" description="Basic and acidic residues" evidence="4">
    <location>
        <begin position="1"/>
        <end position="10"/>
    </location>
</feature>
<dbReference type="InterPro" id="IPR042272">
    <property type="entry name" value="ATP12_ATP_synth-F1-assembly_N"/>
</dbReference>
<evidence type="ECO:0000256" key="4">
    <source>
        <dbReference type="SAM" id="MobiDB-lite"/>
    </source>
</evidence>
<dbReference type="EMBL" id="JBHTJV010000026">
    <property type="protein sequence ID" value="MFD0917877.1"/>
    <property type="molecule type" value="Genomic_DNA"/>
</dbReference>
<keyword evidence="6" id="KW-1185">Reference proteome</keyword>
<dbReference type="SUPFAM" id="SSF160909">
    <property type="entry name" value="ATP12-like"/>
    <property type="match status" value="1"/>
</dbReference>
<reference evidence="6" key="1">
    <citation type="journal article" date="2019" name="Int. J. Syst. Evol. Microbiol.">
        <title>The Global Catalogue of Microorganisms (GCM) 10K type strain sequencing project: providing services to taxonomists for standard genome sequencing and annotation.</title>
        <authorList>
            <consortium name="The Broad Institute Genomics Platform"/>
            <consortium name="The Broad Institute Genome Sequencing Center for Infectious Disease"/>
            <person name="Wu L."/>
            <person name="Ma J."/>
        </authorList>
    </citation>
    <scope>NUCLEOTIDE SEQUENCE [LARGE SCALE GENOMIC DNA]</scope>
    <source>
        <strain evidence="6">CCUG 60023</strain>
    </source>
</reference>
<comment type="caution">
    <text evidence="5">The sequence shown here is derived from an EMBL/GenBank/DDBJ whole genome shotgun (WGS) entry which is preliminary data.</text>
</comment>
<accession>A0ABW3FP04</accession>
<dbReference type="RefSeq" id="WP_377213735.1">
    <property type="nucleotide sequence ID" value="NZ_JBHTJV010000026.1"/>
</dbReference>